<sequence length="231" mass="26561">MVDHIKVIAFDADDTLWVNEPYFQEVEQQFCSLLEDYLPRHTVSQELFKTEMANLPLYGYGIKAFMLCMIETVLRVTENTASPAILHKVIEYGQQMLNKPIEMLDGVEDVLKALSGKYRLVVATKGDLLDQERKLKKSGLAHYFHHIEIMSDKKESDFQKLLKHLDCSPENFVMIGNSLKSDILPVLALGGYAVHIPYHTTWQHEHVDVTIEDPHFYQFNSMADILPHLIS</sequence>
<dbReference type="Gene3D" id="3.40.50.1000">
    <property type="entry name" value="HAD superfamily/HAD-like"/>
    <property type="match status" value="1"/>
</dbReference>
<evidence type="ECO:0000256" key="1">
    <source>
        <dbReference type="ARBA" id="ARBA00022801"/>
    </source>
</evidence>
<dbReference type="InterPro" id="IPR051540">
    <property type="entry name" value="S-2-haloacid_dehalogenase"/>
</dbReference>
<dbReference type="PANTHER" id="PTHR43316:SF8">
    <property type="entry name" value="HAD FAMILY HYDROLASE"/>
    <property type="match status" value="1"/>
</dbReference>
<dbReference type="EMBL" id="VIWO01000004">
    <property type="protein sequence ID" value="TWF40507.1"/>
    <property type="molecule type" value="Genomic_DNA"/>
</dbReference>
<dbReference type="CDD" id="cd07515">
    <property type="entry name" value="HAD-like"/>
    <property type="match status" value="1"/>
</dbReference>
<dbReference type="Pfam" id="PF00702">
    <property type="entry name" value="Hydrolase"/>
    <property type="match status" value="1"/>
</dbReference>
<dbReference type="Proteomes" id="UP000320811">
    <property type="component" value="Unassembled WGS sequence"/>
</dbReference>
<dbReference type="AlphaFoldDB" id="A0A561PQV8"/>
<protein>
    <submittedName>
        <fullName evidence="2">Putative hydrolase of the HAD superfamily</fullName>
    </submittedName>
</protein>
<evidence type="ECO:0000313" key="2">
    <source>
        <dbReference type="EMBL" id="TWF40507.1"/>
    </source>
</evidence>
<accession>A0A561PQV8</accession>
<gene>
    <name evidence="2" type="ORF">FHW36_104189</name>
</gene>
<comment type="caution">
    <text evidence="2">The sequence shown here is derived from an EMBL/GenBank/DDBJ whole genome shotgun (WGS) entry which is preliminary data.</text>
</comment>
<dbReference type="Gene3D" id="1.10.150.240">
    <property type="entry name" value="Putative phosphatase, domain 2"/>
    <property type="match status" value="1"/>
</dbReference>
<dbReference type="PANTHER" id="PTHR43316">
    <property type="entry name" value="HYDROLASE, HALOACID DELAHOGENASE-RELATED"/>
    <property type="match status" value="1"/>
</dbReference>
<dbReference type="InterPro" id="IPR023214">
    <property type="entry name" value="HAD_sf"/>
</dbReference>
<dbReference type="SFLD" id="SFLDS00003">
    <property type="entry name" value="Haloacid_Dehalogenase"/>
    <property type="match status" value="1"/>
</dbReference>
<evidence type="ECO:0000313" key="3">
    <source>
        <dbReference type="Proteomes" id="UP000320811"/>
    </source>
</evidence>
<keyword evidence="1 2" id="KW-0378">Hydrolase</keyword>
<proteinExistence type="predicted"/>
<reference evidence="2 3" key="1">
    <citation type="submission" date="2019-06" db="EMBL/GenBank/DDBJ databases">
        <title>Sorghum-associated microbial communities from plants grown in Nebraska, USA.</title>
        <authorList>
            <person name="Schachtman D."/>
        </authorList>
    </citation>
    <scope>NUCLEOTIDE SEQUENCE [LARGE SCALE GENOMIC DNA]</scope>
    <source>
        <strain evidence="2 3">1209</strain>
    </source>
</reference>
<dbReference type="RefSeq" id="WP_145670503.1">
    <property type="nucleotide sequence ID" value="NZ_VIWO01000004.1"/>
</dbReference>
<dbReference type="SFLD" id="SFLDG01129">
    <property type="entry name" value="C1.5:_HAD__Beta-PGM__Phosphata"/>
    <property type="match status" value="1"/>
</dbReference>
<dbReference type="SUPFAM" id="SSF56784">
    <property type="entry name" value="HAD-like"/>
    <property type="match status" value="1"/>
</dbReference>
<organism evidence="2 3">
    <name type="scientific">Chitinophaga polysaccharea</name>
    <dbReference type="NCBI Taxonomy" id="1293035"/>
    <lineage>
        <taxon>Bacteria</taxon>
        <taxon>Pseudomonadati</taxon>
        <taxon>Bacteroidota</taxon>
        <taxon>Chitinophagia</taxon>
        <taxon>Chitinophagales</taxon>
        <taxon>Chitinophagaceae</taxon>
        <taxon>Chitinophaga</taxon>
    </lineage>
</organism>
<keyword evidence="3" id="KW-1185">Reference proteome</keyword>
<name>A0A561PQV8_9BACT</name>
<dbReference type="GO" id="GO:0016787">
    <property type="term" value="F:hydrolase activity"/>
    <property type="evidence" value="ECO:0007669"/>
    <property type="project" value="UniProtKB-KW"/>
</dbReference>
<dbReference type="InterPro" id="IPR023198">
    <property type="entry name" value="PGP-like_dom2"/>
</dbReference>
<dbReference type="OrthoDB" id="6101375at2"/>
<dbReference type="InterPro" id="IPR036412">
    <property type="entry name" value="HAD-like_sf"/>
</dbReference>